<feature type="transmembrane region" description="Helical" evidence="1">
    <location>
        <begin position="90"/>
        <end position="112"/>
    </location>
</feature>
<evidence type="ECO:0008006" key="4">
    <source>
        <dbReference type="Google" id="ProtNLM"/>
    </source>
</evidence>
<evidence type="ECO:0000313" key="3">
    <source>
        <dbReference type="Proteomes" id="UP001597213"/>
    </source>
</evidence>
<comment type="caution">
    <text evidence="2">The sequence shown here is derived from an EMBL/GenBank/DDBJ whole genome shotgun (WGS) entry which is preliminary data.</text>
</comment>
<gene>
    <name evidence="2" type="ORF">ACFSCT_07745</name>
</gene>
<keyword evidence="1" id="KW-0472">Membrane</keyword>
<evidence type="ECO:0000256" key="1">
    <source>
        <dbReference type="SAM" id="Phobius"/>
    </source>
</evidence>
<feature type="transmembrane region" description="Helical" evidence="1">
    <location>
        <begin position="124"/>
        <end position="146"/>
    </location>
</feature>
<feature type="transmembrane region" description="Helical" evidence="1">
    <location>
        <begin position="378"/>
        <end position="397"/>
    </location>
</feature>
<dbReference type="RefSeq" id="WP_379141601.1">
    <property type="nucleotide sequence ID" value="NZ_JBHUEN010000020.1"/>
</dbReference>
<dbReference type="EMBL" id="JBHUEN010000020">
    <property type="protein sequence ID" value="MFD1881605.1"/>
    <property type="molecule type" value="Genomic_DNA"/>
</dbReference>
<name>A0ABW4R648_9RHOB</name>
<dbReference type="Proteomes" id="UP001597213">
    <property type="component" value="Unassembled WGS sequence"/>
</dbReference>
<reference evidence="3" key="1">
    <citation type="journal article" date="2019" name="Int. J. Syst. Evol. Microbiol.">
        <title>The Global Catalogue of Microorganisms (GCM) 10K type strain sequencing project: providing services to taxonomists for standard genome sequencing and annotation.</title>
        <authorList>
            <consortium name="The Broad Institute Genomics Platform"/>
            <consortium name="The Broad Institute Genome Sequencing Center for Infectious Disease"/>
            <person name="Wu L."/>
            <person name="Ma J."/>
        </authorList>
    </citation>
    <scope>NUCLEOTIDE SEQUENCE [LARGE SCALE GENOMIC DNA]</scope>
    <source>
        <strain evidence="3">CCUG 56029</strain>
    </source>
</reference>
<feature type="transmembrane region" description="Helical" evidence="1">
    <location>
        <begin position="328"/>
        <end position="346"/>
    </location>
</feature>
<organism evidence="2 3">
    <name type="scientific">Paracoccus pacificus</name>
    <dbReference type="NCBI Taxonomy" id="1463598"/>
    <lineage>
        <taxon>Bacteria</taxon>
        <taxon>Pseudomonadati</taxon>
        <taxon>Pseudomonadota</taxon>
        <taxon>Alphaproteobacteria</taxon>
        <taxon>Rhodobacterales</taxon>
        <taxon>Paracoccaceae</taxon>
        <taxon>Paracoccus</taxon>
    </lineage>
</organism>
<feature type="transmembrane region" description="Helical" evidence="1">
    <location>
        <begin position="353"/>
        <end position="372"/>
    </location>
</feature>
<feature type="transmembrane region" description="Helical" evidence="1">
    <location>
        <begin position="7"/>
        <end position="24"/>
    </location>
</feature>
<feature type="transmembrane region" description="Helical" evidence="1">
    <location>
        <begin position="276"/>
        <end position="296"/>
    </location>
</feature>
<sequence>MRVATRMMSWAGVLPAGVILAVIARQYSDAALFDWLAGILGIATVAVFSINARFSRAIFVAIGVALTLWAVLSRGDWFDGVAAAARSGSLILATFTALVALRSAAITSAGIVECGRFLARQRPGLRYVALTIGGHLFGLILLYGAISLLGSLATESAAAEPDPEIRRHRTRRMLVAIQRGFISTLCWSPLAFSMVISTALVPGASWSGAVLFCLVNALILMVGGWAMDTIFKPQLTNPPPPRAAETGRWLTNLRPLLVLLSIVVAAVAVLHQLTGVSVVGAVITLVPLIALVWIYVQDPQDGVTRAAYTGRRAAHFVLQELPGYRGEMVLLFMAAYIGSLGNFILVPLLAAQGISFAAVPPLVILLALVWIIPVTGQIGMNPILAVSLILPLLPAPAAMGVSPAVVITAITAGWALSGTTSPFTASVLLVGQLGGIPPRDVGLVWNRGYVLVMGMVLSLWVTALYLLL</sequence>
<feature type="transmembrane region" description="Helical" evidence="1">
    <location>
        <begin position="247"/>
        <end position="269"/>
    </location>
</feature>
<feature type="transmembrane region" description="Helical" evidence="1">
    <location>
        <begin position="208"/>
        <end position="227"/>
    </location>
</feature>
<proteinExistence type="predicted"/>
<accession>A0ABW4R648</accession>
<feature type="transmembrane region" description="Helical" evidence="1">
    <location>
        <begin position="57"/>
        <end position="78"/>
    </location>
</feature>
<keyword evidence="1" id="KW-0812">Transmembrane</keyword>
<keyword evidence="3" id="KW-1185">Reference proteome</keyword>
<feature type="transmembrane region" description="Helical" evidence="1">
    <location>
        <begin position="30"/>
        <end position="50"/>
    </location>
</feature>
<feature type="transmembrane region" description="Helical" evidence="1">
    <location>
        <begin position="449"/>
        <end position="467"/>
    </location>
</feature>
<feature type="transmembrane region" description="Helical" evidence="1">
    <location>
        <begin position="404"/>
        <end position="429"/>
    </location>
</feature>
<keyword evidence="1" id="KW-1133">Transmembrane helix</keyword>
<protein>
    <recommendedName>
        <fullName evidence="4">H+/citrate symporter</fullName>
    </recommendedName>
</protein>
<evidence type="ECO:0000313" key="2">
    <source>
        <dbReference type="EMBL" id="MFD1881605.1"/>
    </source>
</evidence>
<feature type="transmembrane region" description="Helical" evidence="1">
    <location>
        <begin position="181"/>
        <end position="201"/>
    </location>
</feature>